<evidence type="ECO:0000313" key="2">
    <source>
        <dbReference type="EMBL" id="PRD47496.1"/>
    </source>
</evidence>
<dbReference type="InterPro" id="IPR003695">
    <property type="entry name" value="Ppx_GppA_N"/>
</dbReference>
<comment type="caution">
    <text evidence="2">The sequence shown here is derived from an EMBL/GenBank/DDBJ whole genome shotgun (WGS) entry which is preliminary data.</text>
</comment>
<dbReference type="InterPro" id="IPR043129">
    <property type="entry name" value="ATPase_NBD"/>
</dbReference>
<dbReference type="PANTHER" id="PTHR30005">
    <property type="entry name" value="EXOPOLYPHOSPHATASE"/>
    <property type="match status" value="1"/>
</dbReference>
<feature type="domain" description="Ppx/GppA phosphatase N-terminal" evidence="1">
    <location>
        <begin position="39"/>
        <end position="286"/>
    </location>
</feature>
<name>A0A2S9J3X0_9SPHI</name>
<dbReference type="Proteomes" id="UP000239711">
    <property type="component" value="Unassembled WGS sequence"/>
</dbReference>
<keyword evidence="3" id="KW-1185">Reference proteome</keyword>
<dbReference type="EMBL" id="PVBQ01000006">
    <property type="protein sequence ID" value="PRD47496.1"/>
    <property type="molecule type" value="Genomic_DNA"/>
</dbReference>
<dbReference type="RefSeq" id="WP_105716718.1">
    <property type="nucleotide sequence ID" value="NZ_PVBQ01000006.1"/>
</dbReference>
<organism evidence="2 3">
    <name type="scientific">Sphingobacterium haloxyli</name>
    <dbReference type="NCBI Taxonomy" id="2100533"/>
    <lineage>
        <taxon>Bacteria</taxon>
        <taxon>Pseudomonadati</taxon>
        <taxon>Bacteroidota</taxon>
        <taxon>Sphingobacteriia</taxon>
        <taxon>Sphingobacteriales</taxon>
        <taxon>Sphingobacteriaceae</taxon>
        <taxon>Sphingobacterium</taxon>
    </lineage>
</organism>
<dbReference type="GO" id="GO:0016462">
    <property type="term" value="F:pyrophosphatase activity"/>
    <property type="evidence" value="ECO:0007669"/>
    <property type="project" value="TreeGrafter"/>
</dbReference>
<protein>
    <submittedName>
        <fullName evidence="2">Exopolyphosphatase</fullName>
    </submittedName>
</protein>
<reference evidence="2 3" key="1">
    <citation type="submission" date="2018-02" db="EMBL/GenBank/DDBJ databases">
        <title>The draft genome of Sphingobacterium sp. 5JN-11.</title>
        <authorList>
            <person name="Liu L."/>
            <person name="Li L."/>
            <person name="Liang L."/>
            <person name="Zhang X."/>
            <person name="Wang T."/>
        </authorList>
    </citation>
    <scope>NUCLEOTIDE SEQUENCE [LARGE SCALE GENOMIC DNA]</scope>
    <source>
        <strain evidence="2 3">5JN-11</strain>
    </source>
</reference>
<evidence type="ECO:0000259" key="1">
    <source>
        <dbReference type="Pfam" id="PF02541"/>
    </source>
</evidence>
<accession>A0A2S9J3X0</accession>
<proteinExistence type="predicted"/>
<dbReference type="AlphaFoldDB" id="A0A2S9J3X0"/>
<sequence>MRYGAIDIGSNAVRLLIAEVNTETKPVQFKKEALIRVPLRLGDDAFIDHHISKPKFDNMVKTMQAFRNLMDVYRVSDYMACATSAMRDADNGADIAAACKKVGVDIQIIGGSQEAKIIYNSHLQEKMDTGRVYLYIDVGGGSTEISLFADGKLVASQSFNLGTIRILDNQDSPETWENMKLWIKEHTKKYKHIYGIGTGGNINKLSRIANDKADKPMSYAKLRAIYQHLNAYSLKDRIHVLGLKQDRADVIIPAAEIFLTIMKVARLKNIVAPRVGLVDGIIQTLIDNNLAK</sequence>
<evidence type="ECO:0000313" key="3">
    <source>
        <dbReference type="Proteomes" id="UP000239711"/>
    </source>
</evidence>
<dbReference type="SUPFAM" id="SSF53067">
    <property type="entry name" value="Actin-like ATPase domain"/>
    <property type="match status" value="2"/>
</dbReference>
<dbReference type="PANTHER" id="PTHR30005:SF0">
    <property type="entry name" value="RETROGRADE REGULATION PROTEIN 2"/>
    <property type="match status" value="1"/>
</dbReference>
<dbReference type="OrthoDB" id="9814545at2"/>
<dbReference type="InterPro" id="IPR050273">
    <property type="entry name" value="GppA/Ppx_hydrolase"/>
</dbReference>
<dbReference type="Gene3D" id="3.30.420.150">
    <property type="entry name" value="Exopolyphosphatase. Domain 2"/>
    <property type="match status" value="1"/>
</dbReference>
<dbReference type="Pfam" id="PF02541">
    <property type="entry name" value="Ppx-GppA"/>
    <property type="match status" value="1"/>
</dbReference>
<dbReference type="Gene3D" id="3.30.420.40">
    <property type="match status" value="1"/>
</dbReference>
<dbReference type="CDD" id="cd24006">
    <property type="entry name" value="ASKHA_NBD_PPX_GppA"/>
    <property type="match status" value="1"/>
</dbReference>
<gene>
    <name evidence="2" type="ORF">C5745_09240</name>
</gene>